<gene>
    <name evidence="1" type="ORF">DXX99_07925</name>
</gene>
<evidence type="ECO:0000313" key="1">
    <source>
        <dbReference type="EMBL" id="RDV82331.1"/>
    </source>
</evidence>
<reference evidence="1 2" key="1">
    <citation type="submission" date="2018-08" db="EMBL/GenBank/DDBJ databases">
        <title>Form III RuBisCO-mediated autotrophy in Thermodesulfobium bacteria.</title>
        <authorList>
            <person name="Toshchakov S.V."/>
            <person name="Kublanov I.V."/>
            <person name="Frolov E."/>
            <person name="Bonch-Osmolovskaya E.A."/>
            <person name="Tourova T.P."/>
            <person name="Chernych N.A."/>
            <person name="Lebedinsky A.V."/>
        </authorList>
    </citation>
    <scope>NUCLEOTIDE SEQUENCE [LARGE SCALE GENOMIC DNA]</scope>
    <source>
        <strain evidence="1 2">SR</strain>
    </source>
</reference>
<dbReference type="EMBL" id="QSLN01000011">
    <property type="protein sequence ID" value="RDV82331.1"/>
    <property type="molecule type" value="Genomic_DNA"/>
</dbReference>
<sequence length="191" mass="22535">MYHDEIVERSWRTLLELRKRYDFVLIGGWAAWVYTQKEKSKDIDIVVDFPELAKMRRELFPSRNGRLKRYEVNVDGFDVDIYVPYFSTTLFLPPEFVIRNAVLRGGFRVPEVEVLFLLKYGAWKERKQSLKGEKDYRDLLSLAPLVDRERLMRLVREHGKAGAPEIARDISTLLKYPGHPPKGRRPRCPKL</sequence>
<accession>A0A3D8P289</accession>
<evidence type="ECO:0000313" key="2">
    <source>
        <dbReference type="Proteomes" id="UP000256329"/>
    </source>
</evidence>
<protein>
    <recommendedName>
        <fullName evidence="3">Nucleotidyltransferase family protein</fullName>
    </recommendedName>
</protein>
<dbReference type="InterPro" id="IPR043519">
    <property type="entry name" value="NT_sf"/>
</dbReference>
<dbReference type="SUPFAM" id="SSF81301">
    <property type="entry name" value="Nucleotidyltransferase"/>
    <property type="match status" value="1"/>
</dbReference>
<proteinExistence type="predicted"/>
<dbReference type="AlphaFoldDB" id="A0A3D8P289"/>
<dbReference type="Proteomes" id="UP000256329">
    <property type="component" value="Unassembled WGS sequence"/>
</dbReference>
<evidence type="ECO:0008006" key="3">
    <source>
        <dbReference type="Google" id="ProtNLM"/>
    </source>
</evidence>
<comment type="caution">
    <text evidence="1">The sequence shown here is derived from an EMBL/GenBank/DDBJ whole genome shotgun (WGS) entry which is preliminary data.</text>
</comment>
<name>A0A3D8P289_9THEO</name>
<keyword evidence="2" id="KW-1185">Reference proteome</keyword>
<organism evidence="1 2">
    <name type="scientific">Ammonifex thiophilus</name>
    <dbReference type="NCBI Taxonomy" id="444093"/>
    <lineage>
        <taxon>Bacteria</taxon>
        <taxon>Bacillati</taxon>
        <taxon>Bacillota</taxon>
        <taxon>Clostridia</taxon>
        <taxon>Thermoanaerobacterales</taxon>
        <taxon>Thermoanaerobacteraceae</taxon>
        <taxon>Ammonifex</taxon>
    </lineage>
</organism>